<feature type="compositionally biased region" description="Basic and acidic residues" evidence="1">
    <location>
        <begin position="18"/>
        <end position="28"/>
    </location>
</feature>
<protein>
    <submittedName>
        <fullName evidence="2">Uncharacterized protein</fullName>
    </submittedName>
</protein>
<feature type="compositionally biased region" description="Polar residues" evidence="1">
    <location>
        <begin position="29"/>
        <end position="48"/>
    </location>
</feature>
<feature type="compositionally biased region" description="Polar residues" evidence="1">
    <location>
        <begin position="1"/>
        <end position="13"/>
    </location>
</feature>
<reference evidence="2 3" key="1">
    <citation type="journal article" date="2014" name="Genome Announc.">
        <title>Draft Genome Sequences of Marine Flavobacterium Algibacter lectus Strains SS8 and NR4.</title>
        <authorList>
            <person name="Takatani N."/>
            <person name="Nakanishi M."/>
            <person name="Meirelles P."/>
            <person name="Mino S."/>
            <person name="Suda W."/>
            <person name="Oshima K."/>
            <person name="Hattori M."/>
            <person name="Ohkuma M."/>
            <person name="Hosokawa M."/>
            <person name="Miyashita K."/>
            <person name="Thompson F.L."/>
            <person name="Niwa A."/>
            <person name="Sawabe T."/>
            <person name="Sawabe T."/>
        </authorList>
    </citation>
    <scope>NUCLEOTIDE SEQUENCE [LARGE SCALE GENOMIC DNA]</scope>
    <source>
        <strain evidence="3">JCM19274</strain>
    </source>
</reference>
<proteinExistence type="predicted"/>
<gene>
    <name evidence="2" type="ORF">JCM19274_686</name>
</gene>
<name>A0A090WTQ8_9FLAO</name>
<sequence>MKNNSQNYLTNSRVGRRWSKETLNDTEHNVSTPPSDSSTEGTKQDSNY</sequence>
<accession>A0A090WTQ8</accession>
<dbReference type="STRING" id="221126.SAMN04489722_10168"/>
<evidence type="ECO:0000313" key="3">
    <source>
        <dbReference type="Proteomes" id="UP000029643"/>
    </source>
</evidence>
<organism evidence="2 3">
    <name type="scientific">Algibacter lectus</name>
    <dbReference type="NCBI Taxonomy" id="221126"/>
    <lineage>
        <taxon>Bacteria</taxon>
        <taxon>Pseudomonadati</taxon>
        <taxon>Bacteroidota</taxon>
        <taxon>Flavobacteriia</taxon>
        <taxon>Flavobacteriales</taxon>
        <taxon>Flavobacteriaceae</taxon>
        <taxon>Algibacter</taxon>
    </lineage>
</organism>
<dbReference type="AlphaFoldDB" id="A0A090WTQ8"/>
<evidence type="ECO:0000256" key="1">
    <source>
        <dbReference type="SAM" id="MobiDB-lite"/>
    </source>
</evidence>
<comment type="caution">
    <text evidence="2">The sequence shown here is derived from an EMBL/GenBank/DDBJ whole genome shotgun (WGS) entry which is preliminary data.</text>
</comment>
<evidence type="ECO:0000313" key="2">
    <source>
        <dbReference type="EMBL" id="GAL80396.1"/>
    </source>
</evidence>
<dbReference type="Proteomes" id="UP000029643">
    <property type="component" value="Unassembled WGS sequence"/>
</dbReference>
<dbReference type="RefSeq" id="WP_193747249.1">
    <property type="nucleotide sequence ID" value="NZ_BBNU01000010.1"/>
</dbReference>
<feature type="region of interest" description="Disordered" evidence="1">
    <location>
        <begin position="1"/>
        <end position="48"/>
    </location>
</feature>
<dbReference type="EMBL" id="BBNU01000010">
    <property type="protein sequence ID" value="GAL80396.1"/>
    <property type="molecule type" value="Genomic_DNA"/>
</dbReference>